<dbReference type="Pfam" id="PF13276">
    <property type="entry name" value="HTH_21"/>
    <property type="match status" value="1"/>
</dbReference>
<gene>
    <name evidence="2" type="ORF">LEP1GSC161_1400</name>
</gene>
<dbReference type="AlphaFoldDB" id="M6VJY9"/>
<comment type="caution">
    <text evidence="2">The sequence shown here is derived from an EMBL/GenBank/DDBJ whole genome shotgun (WGS) entry which is preliminary data.</text>
</comment>
<proteinExistence type="predicted"/>
<evidence type="ECO:0000259" key="1">
    <source>
        <dbReference type="Pfam" id="PF13276"/>
    </source>
</evidence>
<feature type="domain" description="HTH-like" evidence="1">
    <location>
        <begin position="44"/>
        <end position="85"/>
    </location>
</feature>
<accession>M6VJY9</accession>
<sequence length="88" mass="10885">MASRKQKRGAILFIKPKLGERKSCRILNVSRTGFRHKSKLFEKDKDLKDRIQELAYKYKRAGYRQIHDFMRKEERVNRKRIYRLWNWA</sequence>
<dbReference type="InterPro" id="IPR025948">
    <property type="entry name" value="HTH-like_dom"/>
</dbReference>
<protein>
    <submittedName>
        <fullName evidence="2">HTH-like domain protein</fullName>
    </submittedName>
</protein>
<dbReference type="PANTHER" id="PTHR47515">
    <property type="entry name" value="LOW CALCIUM RESPONSE LOCUS PROTEIN T"/>
    <property type="match status" value="1"/>
</dbReference>
<dbReference type="PANTHER" id="PTHR47515:SF1">
    <property type="entry name" value="BLR2054 PROTEIN"/>
    <property type="match status" value="1"/>
</dbReference>
<dbReference type="Proteomes" id="UP000012149">
    <property type="component" value="Unassembled WGS sequence"/>
</dbReference>
<evidence type="ECO:0000313" key="3">
    <source>
        <dbReference type="Proteomes" id="UP000012149"/>
    </source>
</evidence>
<evidence type="ECO:0000313" key="2">
    <source>
        <dbReference type="EMBL" id="EMO57130.1"/>
    </source>
</evidence>
<name>M6VJY9_9LEPT</name>
<reference evidence="2 3" key="1">
    <citation type="submission" date="2013-01" db="EMBL/GenBank/DDBJ databases">
        <authorList>
            <person name="Harkins D.M."/>
            <person name="Durkin A.S."/>
            <person name="Brinkac L.M."/>
            <person name="Haft D.H."/>
            <person name="Selengut J.D."/>
            <person name="Sanka R."/>
            <person name="DePew J."/>
            <person name="Purushe J."/>
            <person name="Matthias M.A."/>
            <person name="Vinetz J.M."/>
            <person name="Sutton G.G."/>
            <person name="Nierman W.C."/>
            <person name="Fouts D.E."/>
        </authorList>
    </citation>
    <scope>NUCLEOTIDE SEQUENCE [LARGE SCALE GENOMIC DNA]</scope>
    <source>
        <strain evidence="2 3">CBC1416</strain>
    </source>
</reference>
<organism evidence="2 3">
    <name type="scientific">Leptospira santarosai str. CBC1416</name>
    <dbReference type="NCBI Taxonomy" id="1193059"/>
    <lineage>
        <taxon>Bacteria</taxon>
        <taxon>Pseudomonadati</taxon>
        <taxon>Spirochaetota</taxon>
        <taxon>Spirochaetia</taxon>
        <taxon>Leptospirales</taxon>
        <taxon>Leptospiraceae</taxon>
        <taxon>Leptospira</taxon>
    </lineage>
</organism>
<dbReference type="EMBL" id="AKWE02000129">
    <property type="protein sequence ID" value="EMO57130.1"/>
    <property type="molecule type" value="Genomic_DNA"/>
</dbReference>